<evidence type="ECO:0000313" key="1">
    <source>
        <dbReference type="EMBL" id="CAH1407588.1"/>
    </source>
</evidence>
<dbReference type="Proteomes" id="UP001152798">
    <property type="component" value="Chromosome 7"/>
</dbReference>
<protein>
    <submittedName>
        <fullName evidence="1">Uncharacterized protein</fullName>
    </submittedName>
</protein>
<name>A0A9P0HTU3_NEZVI</name>
<reference evidence="1" key="1">
    <citation type="submission" date="2022-01" db="EMBL/GenBank/DDBJ databases">
        <authorList>
            <person name="King R."/>
        </authorList>
    </citation>
    <scope>NUCLEOTIDE SEQUENCE</scope>
</reference>
<gene>
    <name evidence="1" type="ORF">NEZAVI_LOCUS15274</name>
</gene>
<organism evidence="1 2">
    <name type="scientific">Nezara viridula</name>
    <name type="common">Southern green stink bug</name>
    <name type="synonym">Cimex viridulus</name>
    <dbReference type="NCBI Taxonomy" id="85310"/>
    <lineage>
        <taxon>Eukaryota</taxon>
        <taxon>Metazoa</taxon>
        <taxon>Ecdysozoa</taxon>
        <taxon>Arthropoda</taxon>
        <taxon>Hexapoda</taxon>
        <taxon>Insecta</taxon>
        <taxon>Pterygota</taxon>
        <taxon>Neoptera</taxon>
        <taxon>Paraneoptera</taxon>
        <taxon>Hemiptera</taxon>
        <taxon>Heteroptera</taxon>
        <taxon>Panheteroptera</taxon>
        <taxon>Pentatomomorpha</taxon>
        <taxon>Pentatomoidea</taxon>
        <taxon>Pentatomidae</taxon>
        <taxon>Pentatominae</taxon>
        <taxon>Nezara</taxon>
    </lineage>
</organism>
<dbReference type="AlphaFoldDB" id="A0A9P0HTU3"/>
<evidence type="ECO:0000313" key="2">
    <source>
        <dbReference type="Proteomes" id="UP001152798"/>
    </source>
</evidence>
<accession>A0A9P0HTU3</accession>
<sequence>MRLQRTLKYTTSLAIAILTTGIFADLVKEDCLKLIRHESGHCCMPNSNSSIVERNLKCYDIIIKTKVSSSEELQDVLQCFMRHLSSVVSGLRQENKVIYKKVLPRIKKGLKPGFLDFPDSEKRHCYSEAYYIMETFECKSNTEQISVCLDLDDIEKCVSKGGTDCKKFKLEIIFGRIPKKTTKLKYLLK</sequence>
<dbReference type="EMBL" id="OV725083">
    <property type="protein sequence ID" value="CAH1407588.1"/>
    <property type="molecule type" value="Genomic_DNA"/>
</dbReference>
<keyword evidence="2" id="KW-1185">Reference proteome</keyword>
<proteinExistence type="predicted"/>